<evidence type="ECO:0000256" key="3">
    <source>
        <dbReference type="ARBA" id="ARBA00022801"/>
    </source>
</evidence>
<proteinExistence type="inferred from homology"/>
<dbReference type="GO" id="GO:0016740">
    <property type="term" value="F:transferase activity"/>
    <property type="evidence" value="ECO:0007669"/>
    <property type="project" value="UniProtKB-KW"/>
</dbReference>
<dbReference type="InterPro" id="IPR043137">
    <property type="entry name" value="GGT_ssub_C"/>
</dbReference>
<dbReference type="EMBL" id="AP024233">
    <property type="protein sequence ID" value="BCO08469.1"/>
    <property type="molecule type" value="Genomic_DNA"/>
</dbReference>
<dbReference type="PANTHER" id="PTHR43199:SF1">
    <property type="entry name" value="GLUTATHIONE HYDROLASE PROENZYME"/>
    <property type="match status" value="1"/>
</dbReference>
<dbReference type="PANTHER" id="PTHR43199">
    <property type="entry name" value="GLUTATHIONE HYDROLASE"/>
    <property type="match status" value="1"/>
</dbReference>
<dbReference type="PRINTS" id="PR01210">
    <property type="entry name" value="GGTRANSPTASE"/>
</dbReference>
<dbReference type="AlphaFoldDB" id="A0A915U010"/>
<evidence type="ECO:0000256" key="1">
    <source>
        <dbReference type="ARBA" id="ARBA00009381"/>
    </source>
</evidence>
<comment type="similarity">
    <text evidence="1">Belongs to the gamma-glutamyltransferase family.</text>
</comment>
<evidence type="ECO:0000256" key="2">
    <source>
        <dbReference type="ARBA" id="ARBA00022679"/>
    </source>
</evidence>
<keyword evidence="4" id="KW-0865">Zymogen</keyword>
<accession>A0A915U010</accession>
<evidence type="ECO:0000313" key="5">
    <source>
        <dbReference type="EMBL" id="BCO08469.1"/>
    </source>
</evidence>
<sequence>MTDKEIRYTRSVVATGHELVSQAAADILGAGGNAFDAAVAAGFAGAVAEQTLTSLGGGGFLLARTSGKDGPVEEIVFDFFVDTPGRGLAEMPRPHFFPVTVQFGGSDQEFNIGLGSVAVPGTLKGLLHVHERLGRLPLADILSPAIDLARGHRLNDFQAGFLRLLHPIVTLTPEGRALYEPGDQFLRPGDVLQNPALAAFLQDLVKDRGASFYRGDIARVMARDMREGGGLLTLEDLAGYQVVERKPLRARYRDHTLLTVGPPSLGGSLIALSLAIQEQLEPVDTWGSAEYLLRTTGLMQTVEQLREQGVTSPEALEKLRTDGALEQAAEKVRLFSRGTTHLSIADREGNIASMTCSNGEGSGYFAPGTGIMLNNMMGEDDLHPQGFHSSPPGIRVSSMMSPSALLRDGEVELVLGSGGSKRIRTAITQVLVQVIDYGRDIETAVQAPRLHWDGSVVQVEPGFADQDLQVLEQRVAINVWQEKNVYFGGVHTVVPGSHGVGDPRRGGAVRVVEE</sequence>
<dbReference type="InterPro" id="IPR051792">
    <property type="entry name" value="GGT_bact"/>
</dbReference>
<keyword evidence="2" id="KW-0808">Transferase</keyword>
<gene>
    <name evidence="5" type="primary">ggt</name>
    <name evidence="5" type="ORF">GF1_08450</name>
</gene>
<dbReference type="SUPFAM" id="SSF56235">
    <property type="entry name" value="N-terminal nucleophile aminohydrolases (Ntn hydrolases)"/>
    <property type="match status" value="1"/>
</dbReference>
<dbReference type="KEGG" id="ddu:GF1_08450"/>
<dbReference type="InterPro" id="IPR029055">
    <property type="entry name" value="Ntn_hydrolases_N"/>
</dbReference>
<dbReference type="Proteomes" id="UP001063350">
    <property type="component" value="Chromosome"/>
</dbReference>
<dbReference type="Pfam" id="PF01019">
    <property type="entry name" value="G_glu_transpept"/>
    <property type="match status" value="1"/>
</dbReference>
<dbReference type="RefSeq" id="WP_267928376.1">
    <property type="nucleotide sequence ID" value="NZ_AP024233.1"/>
</dbReference>
<evidence type="ECO:0000313" key="6">
    <source>
        <dbReference type="Proteomes" id="UP001063350"/>
    </source>
</evidence>
<organism evidence="5 6">
    <name type="scientific">Desulfolithobacter dissulfuricans</name>
    <dbReference type="NCBI Taxonomy" id="2795293"/>
    <lineage>
        <taxon>Bacteria</taxon>
        <taxon>Pseudomonadati</taxon>
        <taxon>Thermodesulfobacteriota</taxon>
        <taxon>Desulfobulbia</taxon>
        <taxon>Desulfobulbales</taxon>
        <taxon>Desulfobulbaceae</taxon>
        <taxon>Desulfolithobacter</taxon>
    </lineage>
</organism>
<keyword evidence="6" id="KW-1185">Reference proteome</keyword>
<keyword evidence="3" id="KW-0378">Hydrolase</keyword>
<dbReference type="Gene3D" id="3.60.20.40">
    <property type="match status" value="1"/>
</dbReference>
<evidence type="ECO:0000256" key="4">
    <source>
        <dbReference type="ARBA" id="ARBA00023145"/>
    </source>
</evidence>
<name>A0A915U010_9BACT</name>
<protein>
    <submittedName>
        <fullName evidence="5">Gamma-glutamyltranspeptidase</fullName>
    </submittedName>
</protein>
<dbReference type="GO" id="GO:0016787">
    <property type="term" value="F:hydrolase activity"/>
    <property type="evidence" value="ECO:0007669"/>
    <property type="project" value="UniProtKB-KW"/>
</dbReference>
<reference evidence="5" key="1">
    <citation type="submission" date="2020-12" db="EMBL/GenBank/DDBJ databases">
        <title>Desulfobium dissulfuricans gen. nov., sp. nov., a novel mesophilic, sulfate-reducing bacterium isolated from a deep-sea hydrothermal vent.</title>
        <authorList>
            <person name="Hashimoto Y."/>
            <person name="Tame A."/>
            <person name="Sawayama S."/>
            <person name="Miyazaki J."/>
            <person name="Takai K."/>
            <person name="Nakagawa S."/>
        </authorList>
    </citation>
    <scope>NUCLEOTIDE SEQUENCE</scope>
    <source>
        <strain evidence="5">GF1</strain>
    </source>
</reference>